<comment type="caution">
    <text evidence="2">The sequence shown here is derived from an EMBL/GenBank/DDBJ whole genome shotgun (WGS) entry which is preliminary data.</text>
</comment>
<proteinExistence type="predicted"/>
<dbReference type="Pfam" id="PF10099">
    <property type="entry name" value="RskA_C"/>
    <property type="match status" value="1"/>
</dbReference>
<dbReference type="RefSeq" id="WP_102649368.1">
    <property type="nucleotide sequence ID" value="NZ_PNYA01000045.1"/>
</dbReference>
<evidence type="ECO:0000259" key="1">
    <source>
        <dbReference type="Pfam" id="PF10099"/>
    </source>
</evidence>
<feature type="domain" description="Anti-sigma K factor RskA C-terminal" evidence="1">
    <location>
        <begin position="103"/>
        <end position="236"/>
    </location>
</feature>
<dbReference type="AlphaFoldDB" id="A0A2N7VBC9"/>
<dbReference type="InterPro" id="IPR018764">
    <property type="entry name" value="RskA_C"/>
</dbReference>
<dbReference type="Proteomes" id="UP000235616">
    <property type="component" value="Unassembled WGS sequence"/>
</dbReference>
<sequence length="245" mass="26127">MNAPARTRDELRCAEYALGVLDGDASRVLERDIERDPQLRATLDRWLERLAPLAEDLPGMPPPADVWKRIERDLGVVRTIPAENRSPSWWSKATVWRWLTAGASVAAVTLLALDVSLLRERETRWPSATVSQNGYMVSTIASSDGIAHWIATLDVRRGTMIVVGAASPHLAANRSAQLWLIAPGGKPVPLGVLPASGAASLALPAELPKRMSARSALAVSVEPFGGSPTGQPTGPVIATGAIRGV</sequence>
<reference evidence="2 3" key="1">
    <citation type="submission" date="2018-01" db="EMBL/GenBank/DDBJ databases">
        <title>Whole genome analyses suggest that Burkholderia sensu lato contains two further novel genera in the rhizoxinica-symbiotica group Mycetohabitans gen. nov., and Trinickia gen. nov.: implications for the evolution of diazotrophy and nodulation in the Burkholderiaceae.</title>
        <authorList>
            <person name="Estrada-de los Santos P."/>
            <person name="Palmer M."/>
            <person name="Chavez-Ramirez B."/>
            <person name="Beukes C."/>
            <person name="Steenkamp E.T."/>
            <person name="Hirsch A.M."/>
            <person name="Manyaka P."/>
            <person name="Maluk M."/>
            <person name="Lafos M."/>
            <person name="Crook M."/>
            <person name="Gross E."/>
            <person name="Simon M.F."/>
            <person name="Bueno dos Reis Junior F."/>
            <person name="Poole P.S."/>
            <person name="Venter S.N."/>
            <person name="James E.K."/>
        </authorList>
    </citation>
    <scope>NUCLEOTIDE SEQUENCE [LARGE SCALE GENOMIC DNA]</scope>
    <source>
        <strain evidence="2 3">GIMN1.004</strain>
    </source>
</reference>
<dbReference type="InterPro" id="IPR051474">
    <property type="entry name" value="Anti-sigma-K/W_factor"/>
</dbReference>
<dbReference type="GO" id="GO:0016989">
    <property type="term" value="F:sigma factor antagonist activity"/>
    <property type="evidence" value="ECO:0007669"/>
    <property type="project" value="TreeGrafter"/>
</dbReference>
<dbReference type="EMBL" id="PNYA01000045">
    <property type="protein sequence ID" value="PMS14472.1"/>
    <property type="molecule type" value="Genomic_DNA"/>
</dbReference>
<dbReference type="GO" id="GO:0006417">
    <property type="term" value="P:regulation of translation"/>
    <property type="evidence" value="ECO:0007669"/>
    <property type="project" value="TreeGrafter"/>
</dbReference>
<dbReference type="OrthoDB" id="8617430at2"/>
<dbReference type="PANTHER" id="PTHR37461">
    <property type="entry name" value="ANTI-SIGMA-K FACTOR RSKA"/>
    <property type="match status" value="1"/>
</dbReference>
<evidence type="ECO:0000313" key="2">
    <source>
        <dbReference type="EMBL" id="PMS14472.1"/>
    </source>
</evidence>
<name>A0A2N7VBC9_9BURK</name>
<dbReference type="PANTHER" id="PTHR37461:SF1">
    <property type="entry name" value="ANTI-SIGMA-K FACTOR RSKA"/>
    <property type="match status" value="1"/>
</dbReference>
<gene>
    <name evidence="2" type="ORF">C0Z18_31465</name>
</gene>
<evidence type="ECO:0000313" key="3">
    <source>
        <dbReference type="Proteomes" id="UP000235616"/>
    </source>
</evidence>
<keyword evidence="3" id="KW-1185">Reference proteome</keyword>
<protein>
    <submittedName>
        <fullName evidence="2">Anti-sigma factor</fullName>
    </submittedName>
</protein>
<organism evidence="2 3">
    <name type="scientific">Trinickia dabaoshanensis</name>
    <dbReference type="NCBI Taxonomy" id="564714"/>
    <lineage>
        <taxon>Bacteria</taxon>
        <taxon>Pseudomonadati</taxon>
        <taxon>Pseudomonadota</taxon>
        <taxon>Betaproteobacteria</taxon>
        <taxon>Burkholderiales</taxon>
        <taxon>Burkholderiaceae</taxon>
        <taxon>Trinickia</taxon>
    </lineage>
</organism>
<accession>A0A2N7VBC9</accession>
<dbReference type="GO" id="GO:0005886">
    <property type="term" value="C:plasma membrane"/>
    <property type="evidence" value="ECO:0007669"/>
    <property type="project" value="InterPro"/>
</dbReference>